<evidence type="ECO:0000313" key="2">
    <source>
        <dbReference type="EMBL" id="RCN29306.1"/>
    </source>
</evidence>
<dbReference type="OrthoDB" id="5972258at2759"/>
<accession>A0A368FAY0</accession>
<name>A0A368FAY0_ANCCA</name>
<gene>
    <name evidence="2" type="ORF">ANCCAN_24938</name>
</gene>
<proteinExistence type="predicted"/>
<comment type="caution">
    <text evidence="2">The sequence shown here is derived from an EMBL/GenBank/DDBJ whole genome shotgun (WGS) entry which is preliminary data.</text>
</comment>
<sequence length="121" mass="13851">MLSLWYNCLELVRPTITIHTFNKRDPSPVLQRKQYDATPVIPGMGRPTQMMNDRLKSRGAGTSSAFDRVKRFGSMRSQELKEAMAQLAKQYGVRTISMTHQVALSHLSVQRPRGRLHRNGR</sequence>
<dbReference type="AlphaFoldDB" id="A0A368FAY0"/>
<keyword evidence="3" id="KW-1185">Reference proteome</keyword>
<dbReference type="EMBL" id="JOJR01002024">
    <property type="protein sequence ID" value="RCN29306.1"/>
    <property type="molecule type" value="Genomic_DNA"/>
</dbReference>
<evidence type="ECO:0000256" key="1">
    <source>
        <dbReference type="SAM" id="MobiDB-lite"/>
    </source>
</evidence>
<protein>
    <submittedName>
        <fullName evidence="2">Uncharacterized protein</fullName>
    </submittedName>
</protein>
<feature type="region of interest" description="Disordered" evidence="1">
    <location>
        <begin position="39"/>
        <end position="63"/>
    </location>
</feature>
<dbReference type="Proteomes" id="UP000252519">
    <property type="component" value="Unassembled WGS sequence"/>
</dbReference>
<evidence type="ECO:0000313" key="3">
    <source>
        <dbReference type="Proteomes" id="UP000252519"/>
    </source>
</evidence>
<organism evidence="2 3">
    <name type="scientific">Ancylostoma caninum</name>
    <name type="common">Dog hookworm</name>
    <dbReference type="NCBI Taxonomy" id="29170"/>
    <lineage>
        <taxon>Eukaryota</taxon>
        <taxon>Metazoa</taxon>
        <taxon>Ecdysozoa</taxon>
        <taxon>Nematoda</taxon>
        <taxon>Chromadorea</taxon>
        <taxon>Rhabditida</taxon>
        <taxon>Rhabditina</taxon>
        <taxon>Rhabditomorpha</taxon>
        <taxon>Strongyloidea</taxon>
        <taxon>Ancylostomatidae</taxon>
        <taxon>Ancylostomatinae</taxon>
        <taxon>Ancylostoma</taxon>
    </lineage>
</organism>
<dbReference type="STRING" id="29170.A0A368FAY0"/>
<reference evidence="2 3" key="1">
    <citation type="submission" date="2014-10" db="EMBL/GenBank/DDBJ databases">
        <title>Draft genome of the hookworm Ancylostoma caninum.</title>
        <authorList>
            <person name="Mitreva M."/>
        </authorList>
    </citation>
    <scope>NUCLEOTIDE SEQUENCE [LARGE SCALE GENOMIC DNA]</scope>
    <source>
        <strain evidence="2 3">Baltimore</strain>
    </source>
</reference>